<keyword evidence="3" id="KW-1185">Reference proteome</keyword>
<protein>
    <submittedName>
        <fullName evidence="2">Uncharacterized protein</fullName>
    </submittedName>
</protein>
<sequence>MGTDRQGPSPKECHMNHTDPDDAIQIDLDRFADDGNPHTPDE</sequence>
<evidence type="ECO:0000313" key="3">
    <source>
        <dbReference type="Proteomes" id="UP000503447"/>
    </source>
</evidence>
<dbReference type="EMBL" id="CP053452">
    <property type="protein sequence ID" value="QJW98486.1"/>
    <property type="molecule type" value="Genomic_DNA"/>
</dbReference>
<name>A0A6M5YYG6_9BACT</name>
<dbReference type="KEGG" id="ftj:FTUN_6076"/>
<feature type="compositionally biased region" description="Basic and acidic residues" evidence="1">
    <location>
        <begin position="11"/>
        <end position="20"/>
    </location>
</feature>
<dbReference type="Proteomes" id="UP000503447">
    <property type="component" value="Chromosome"/>
</dbReference>
<organism evidence="2 3">
    <name type="scientific">Frigoriglobus tundricola</name>
    <dbReference type="NCBI Taxonomy" id="2774151"/>
    <lineage>
        <taxon>Bacteria</taxon>
        <taxon>Pseudomonadati</taxon>
        <taxon>Planctomycetota</taxon>
        <taxon>Planctomycetia</taxon>
        <taxon>Gemmatales</taxon>
        <taxon>Gemmataceae</taxon>
        <taxon>Frigoriglobus</taxon>
    </lineage>
</organism>
<proteinExistence type="predicted"/>
<feature type="region of interest" description="Disordered" evidence="1">
    <location>
        <begin position="1"/>
        <end position="22"/>
    </location>
</feature>
<evidence type="ECO:0000313" key="2">
    <source>
        <dbReference type="EMBL" id="QJW98486.1"/>
    </source>
</evidence>
<gene>
    <name evidence="2" type="ORF">FTUN_6076</name>
</gene>
<evidence type="ECO:0000256" key="1">
    <source>
        <dbReference type="SAM" id="MobiDB-lite"/>
    </source>
</evidence>
<accession>A0A6M5YYG6</accession>
<dbReference type="AlphaFoldDB" id="A0A6M5YYG6"/>
<reference evidence="3" key="1">
    <citation type="submission" date="2020-05" db="EMBL/GenBank/DDBJ databases">
        <title>Frigoriglobus tundricola gen. nov., sp. nov., a psychrotolerant cellulolytic planctomycete of the family Gemmataceae with two divergent copies of 16S rRNA gene.</title>
        <authorList>
            <person name="Kulichevskaya I.S."/>
            <person name="Ivanova A.A."/>
            <person name="Naumoff D.G."/>
            <person name="Beletsky A.V."/>
            <person name="Rijpstra W.I.C."/>
            <person name="Sinninghe Damste J.S."/>
            <person name="Mardanov A.V."/>
            <person name="Ravin N.V."/>
            <person name="Dedysh S.N."/>
        </authorList>
    </citation>
    <scope>NUCLEOTIDE SEQUENCE [LARGE SCALE GENOMIC DNA]</scope>
    <source>
        <strain evidence="3">PL17</strain>
    </source>
</reference>